<evidence type="ECO:0000313" key="3">
    <source>
        <dbReference type="EMBL" id="TDV54789.1"/>
    </source>
</evidence>
<dbReference type="EMBL" id="SOCP01000003">
    <property type="protein sequence ID" value="TDV54789.1"/>
    <property type="molecule type" value="Genomic_DNA"/>
</dbReference>
<accession>A0A4R7VZ11</accession>
<feature type="domain" description="Novel toxin 11" evidence="2">
    <location>
        <begin position="358"/>
        <end position="470"/>
    </location>
</feature>
<dbReference type="InterPro" id="IPR029121">
    <property type="entry name" value="Ntox11"/>
</dbReference>
<evidence type="ECO:0000256" key="1">
    <source>
        <dbReference type="SAM" id="MobiDB-lite"/>
    </source>
</evidence>
<sequence length="502" mass="55493">MHAKMDRDGEKSAGAQVRRHHHTSGERRRGPLHPDAVLDLQRRVGNRATTLAVQRAGNTPTTQPTDALAGLTRGTLLRRLTKGPLLTDAEVAAIQAATDTTRLGALGLVTHADATAYLDKHKYGDWLEQPPGARLLIATLAWRRFGQQGARREDRITPAYTLGRALRLRRPEGLSDVERRAIEGERDDQIREAFVNTLVARVRGEHQGQVDRARDVLTRVFLILQSGLQVYEKGPRPSDKGRHVPYLRGDVARALAHGGRVNIRIPAVGRGEDPKEMSRWLGLTDGQDADVNPAERRQVGTHRMSVGYNLLGRGKFRERGGFWTGADNLFRRGIGKMWKAAAPRLYGIDLAADGAGRMDFNNDVITPDGGHGHLFVNFQPPGRLKDGALQVGIETTAPKAASPVGYRHDYRSTEATANPESSFYGHKEDKIGTGKLADNQRLVELGDGWLAKLQDAETEWNGLLDAVQGDQQGMRQLYEELVGRRGGRFDKSEQQAEESRTE</sequence>
<keyword evidence="4" id="KW-1185">Reference proteome</keyword>
<evidence type="ECO:0000259" key="2">
    <source>
        <dbReference type="Pfam" id="PF15521"/>
    </source>
</evidence>
<name>A0A4R7VZ11_9PSEU</name>
<evidence type="ECO:0000313" key="4">
    <source>
        <dbReference type="Proteomes" id="UP000294927"/>
    </source>
</evidence>
<feature type="region of interest" description="Disordered" evidence="1">
    <location>
        <begin position="1"/>
        <end position="34"/>
    </location>
</feature>
<dbReference type="Pfam" id="PF15521">
    <property type="entry name" value="Ntox11"/>
    <property type="match status" value="1"/>
</dbReference>
<feature type="compositionally biased region" description="Basic and acidic residues" evidence="1">
    <location>
        <begin position="1"/>
        <end position="11"/>
    </location>
</feature>
<organism evidence="3 4">
    <name type="scientific">Actinophytocola oryzae</name>
    <dbReference type="NCBI Taxonomy" id="502181"/>
    <lineage>
        <taxon>Bacteria</taxon>
        <taxon>Bacillati</taxon>
        <taxon>Actinomycetota</taxon>
        <taxon>Actinomycetes</taxon>
        <taxon>Pseudonocardiales</taxon>
        <taxon>Pseudonocardiaceae</taxon>
    </lineage>
</organism>
<comment type="caution">
    <text evidence="3">The sequence shown here is derived from an EMBL/GenBank/DDBJ whole genome shotgun (WGS) entry which is preliminary data.</text>
</comment>
<protein>
    <submittedName>
        <fullName evidence="3">Putative RNase toxin 11 of polymorphic toxin system</fullName>
    </submittedName>
</protein>
<proteinExistence type="predicted"/>
<gene>
    <name evidence="3" type="ORF">CLV71_10329</name>
</gene>
<reference evidence="3 4" key="1">
    <citation type="submission" date="2019-03" db="EMBL/GenBank/DDBJ databases">
        <title>Genomic Encyclopedia of Archaeal and Bacterial Type Strains, Phase II (KMG-II): from individual species to whole genera.</title>
        <authorList>
            <person name="Goeker M."/>
        </authorList>
    </citation>
    <scope>NUCLEOTIDE SEQUENCE [LARGE SCALE GENOMIC DNA]</scope>
    <source>
        <strain evidence="3 4">DSM 45499</strain>
    </source>
</reference>
<dbReference type="OrthoDB" id="4319170at2"/>
<dbReference type="AlphaFoldDB" id="A0A4R7VZ11"/>
<dbReference type="Proteomes" id="UP000294927">
    <property type="component" value="Unassembled WGS sequence"/>
</dbReference>